<dbReference type="InterPro" id="IPR001173">
    <property type="entry name" value="Glyco_trans_2-like"/>
</dbReference>
<evidence type="ECO:0000259" key="12">
    <source>
        <dbReference type="Pfam" id="PF00535"/>
    </source>
</evidence>
<organism evidence="13 14">
    <name type="scientific">Catenulispora acidiphila (strain DSM 44928 / JCM 14897 / NBRC 102108 / NRRL B-24433 / ID139908)</name>
    <dbReference type="NCBI Taxonomy" id="479433"/>
    <lineage>
        <taxon>Bacteria</taxon>
        <taxon>Bacillati</taxon>
        <taxon>Actinomycetota</taxon>
        <taxon>Actinomycetes</taxon>
        <taxon>Catenulisporales</taxon>
        <taxon>Catenulisporaceae</taxon>
        <taxon>Catenulispora</taxon>
    </lineage>
</organism>
<keyword evidence="6" id="KW-0460">Magnesium</keyword>
<name>C7Q3I8_CATAD</name>
<dbReference type="PANTHER" id="PTHR48090:SF10">
    <property type="entry name" value="GLUCOSYL-3-PHOSPHOGLYCERATE SYNTHASE"/>
    <property type="match status" value="1"/>
</dbReference>
<feature type="domain" description="Glycosyltransferase 2-like" evidence="12">
    <location>
        <begin position="31"/>
        <end position="142"/>
    </location>
</feature>
<dbReference type="eggNOG" id="COG0463">
    <property type="taxonomic scope" value="Bacteria"/>
</dbReference>
<sequence length="241" mass="26062">MNVPILSCGLEPAAPEDSQSADRKLRHPRTSAIVAAFNEAATIHSVVIALLGCRMIDEVIVVDDGSTDGTSERLPPAVRCIRNSVRGGKGEAMELAVRSARGDILCFADADLVGLTPQAVTSLVAPVLAGDADMMVGLRWLPRYRIRPLRAVVAKLSGERVLTRSLWNSVPDRFRSGFQIEAALNMTARRAGLKVGNQLLPGVKQIVKERKRGLLPGLGARFWMSMEVALTYVRLIVTGRA</sequence>
<dbReference type="GO" id="GO:0016757">
    <property type="term" value="F:glycosyltransferase activity"/>
    <property type="evidence" value="ECO:0007669"/>
    <property type="project" value="UniProtKB-KW"/>
</dbReference>
<evidence type="ECO:0000313" key="13">
    <source>
        <dbReference type="EMBL" id="ACU75753.1"/>
    </source>
</evidence>
<comment type="cofactor">
    <cofactor evidence="1">
        <name>Mn(2+)</name>
        <dbReference type="ChEBI" id="CHEBI:29035"/>
    </cofactor>
</comment>
<proteinExistence type="inferred from homology"/>
<comment type="cofactor">
    <cofactor evidence="2">
        <name>Mg(2+)</name>
        <dbReference type="ChEBI" id="CHEBI:18420"/>
    </cofactor>
</comment>
<evidence type="ECO:0000256" key="4">
    <source>
        <dbReference type="ARBA" id="ARBA00022676"/>
    </source>
</evidence>
<dbReference type="Pfam" id="PF00535">
    <property type="entry name" value="Glycos_transf_2"/>
    <property type="match status" value="1"/>
</dbReference>
<dbReference type="RefSeq" id="WP_015795481.1">
    <property type="nucleotide sequence ID" value="NC_013131.1"/>
</dbReference>
<dbReference type="CAZy" id="GT2">
    <property type="family name" value="Glycosyltransferase Family 2"/>
</dbReference>
<dbReference type="InterPro" id="IPR050256">
    <property type="entry name" value="Glycosyltransferase_2"/>
</dbReference>
<evidence type="ECO:0000256" key="8">
    <source>
        <dbReference type="ARBA" id="ARBA00040894"/>
    </source>
</evidence>
<comment type="catalytic activity">
    <reaction evidence="9">
        <text>(2R)-3-phosphoglycerate + UDP-alpha-D-glucose = (2R)-2-O-(alpha-D-glucopyranosyl)-3-phospho-glycerate + UDP + H(+)</text>
        <dbReference type="Rhea" id="RHEA:31319"/>
        <dbReference type="ChEBI" id="CHEBI:15378"/>
        <dbReference type="ChEBI" id="CHEBI:58223"/>
        <dbReference type="ChEBI" id="CHEBI:58272"/>
        <dbReference type="ChEBI" id="CHEBI:58885"/>
        <dbReference type="ChEBI" id="CHEBI:62600"/>
        <dbReference type="EC" id="2.4.1.266"/>
    </reaction>
    <physiologicalReaction direction="left-to-right" evidence="9">
        <dbReference type="Rhea" id="RHEA:31320"/>
    </physiologicalReaction>
</comment>
<evidence type="ECO:0000256" key="3">
    <source>
        <dbReference type="ARBA" id="ARBA00006739"/>
    </source>
</evidence>
<evidence type="ECO:0000256" key="10">
    <source>
        <dbReference type="ARBA" id="ARBA00048997"/>
    </source>
</evidence>
<dbReference type="KEGG" id="cai:Caci_6919"/>
<keyword evidence="4" id="KW-0328">Glycosyltransferase</keyword>
<evidence type="ECO:0000256" key="6">
    <source>
        <dbReference type="ARBA" id="ARBA00022842"/>
    </source>
</evidence>
<dbReference type="OrthoDB" id="3177103at2"/>
<evidence type="ECO:0000256" key="7">
    <source>
        <dbReference type="ARBA" id="ARBA00039022"/>
    </source>
</evidence>
<evidence type="ECO:0000256" key="2">
    <source>
        <dbReference type="ARBA" id="ARBA00001946"/>
    </source>
</evidence>
<evidence type="ECO:0000256" key="9">
    <source>
        <dbReference type="ARBA" id="ARBA00048689"/>
    </source>
</evidence>
<comment type="catalytic activity">
    <reaction evidence="10">
        <text>an NDP-alpha-D-glucose + (2R)-3-phosphoglycerate = (2R)-2-O-(alpha-D-glucopyranosyl)-3-phospho-glycerate + a ribonucleoside 5'-diphosphate + H(+)</text>
        <dbReference type="Rhea" id="RHEA:47244"/>
        <dbReference type="ChEBI" id="CHEBI:15378"/>
        <dbReference type="ChEBI" id="CHEBI:57930"/>
        <dbReference type="ChEBI" id="CHEBI:58272"/>
        <dbReference type="ChEBI" id="CHEBI:62600"/>
        <dbReference type="ChEBI" id="CHEBI:76533"/>
        <dbReference type="EC" id="2.4.1.266"/>
    </reaction>
    <physiologicalReaction direction="left-to-right" evidence="10">
        <dbReference type="Rhea" id="RHEA:47245"/>
    </physiologicalReaction>
</comment>
<accession>C7Q3I8</accession>
<evidence type="ECO:0000256" key="5">
    <source>
        <dbReference type="ARBA" id="ARBA00022679"/>
    </source>
</evidence>
<dbReference type="Proteomes" id="UP000000851">
    <property type="component" value="Chromosome"/>
</dbReference>
<comment type="similarity">
    <text evidence="3">Belongs to the glycosyltransferase 2 family.</text>
</comment>
<evidence type="ECO:0000313" key="14">
    <source>
        <dbReference type="Proteomes" id="UP000000851"/>
    </source>
</evidence>
<dbReference type="EMBL" id="CP001700">
    <property type="protein sequence ID" value="ACU75753.1"/>
    <property type="molecule type" value="Genomic_DNA"/>
</dbReference>
<dbReference type="PANTHER" id="PTHR48090">
    <property type="entry name" value="UNDECAPRENYL-PHOSPHATE 4-DEOXY-4-FORMAMIDO-L-ARABINOSE TRANSFERASE-RELATED"/>
    <property type="match status" value="1"/>
</dbReference>
<dbReference type="InterPro" id="IPR029044">
    <property type="entry name" value="Nucleotide-diphossugar_trans"/>
</dbReference>
<gene>
    <name evidence="13" type="ordered locus">Caci_6919</name>
</gene>
<dbReference type="EC" id="2.4.1.266" evidence="7"/>
<evidence type="ECO:0000256" key="1">
    <source>
        <dbReference type="ARBA" id="ARBA00001936"/>
    </source>
</evidence>
<dbReference type="STRING" id="479433.Caci_6919"/>
<dbReference type="HOGENOM" id="CLU_033536_6_1_11"/>
<dbReference type="CDD" id="cd04179">
    <property type="entry name" value="DPM_DPG-synthase_like"/>
    <property type="match status" value="1"/>
</dbReference>
<keyword evidence="5 13" id="KW-0808">Transferase</keyword>
<feature type="region of interest" description="Disordered" evidence="11">
    <location>
        <begin position="1"/>
        <end position="25"/>
    </location>
</feature>
<evidence type="ECO:0000256" key="11">
    <source>
        <dbReference type="SAM" id="MobiDB-lite"/>
    </source>
</evidence>
<reference evidence="13 14" key="1">
    <citation type="journal article" date="2009" name="Stand. Genomic Sci.">
        <title>Complete genome sequence of Catenulispora acidiphila type strain (ID 139908).</title>
        <authorList>
            <person name="Copeland A."/>
            <person name="Lapidus A."/>
            <person name="Glavina Del Rio T."/>
            <person name="Nolan M."/>
            <person name="Lucas S."/>
            <person name="Chen F."/>
            <person name="Tice H."/>
            <person name="Cheng J.F."/>
            <person name="Bruce D."/>
            <person name="Goodwin L."/>
            <person name="Pitluck S."/>
            <person name="Mikhailova N."/>
            <person name="Pati A."/>
            <person name="Ivanova N."/>
            <person name="Mavromatis K."/>
            <person name="Chen A."/>
            <person name="Palaniappan K."/>
            <person name="Chain P."/>
            <person name="Land M."/>
            <person name="Hauser L."/>
            <person name="Chang Y.J."/>
            <person name="Jeffries C.D."/>
            <person name="Chertkov O."/>
            <person name="Brettin T."/>
            <person name="Detter J.C."/>
            <person name="Han C."/>
            <person name="Ali Z."/>
            <person name="Tindall B.J."/>
            <person name="Goker M."/>
            <person name="Bristow J."/>
            <person name="Eisen J.A."/>
            <person name="Markowitz V."/>
            <person name="Hugenholtz P."/>
            <person name="Kyrpides N.C."/>
            <person name="Klenk H.P."/>
        </authorList>
    </citation>
    <scope>NUCLEOTIDE SEQUENCE [LARGE SCALE GENOMIC DNA]</scope>
    <source>
        <strain evidence="14">DSM 44928 / JCM 14897 / NBRC 102108 / NRRL B-24433 / ID139908</strain>
    </source>
</reference>
<dbReference type="Gene3D" id="3.90.550.10">
    <property type="entry name" value="Spore Coat Polysaccharide Biosynthesis Protein SpsA, Chain A"/>
    <property type="match status" value="1"/>
</dbReference>
<dbReference type="InParanoid" id="C7Q3I8"/>
<keyword evidence="14" id="KW-1185">Reference proteome</keyword>
<dbReference type="AlphaFoldDB" id="C7Q3I8"/>
<dbReference type="SUPFAM" id="SSF53448">
    <property type="entry name" value="Nucleotide-diphospho-sugar transferases"/>
    <property type="match status" value="1"/>
</dbReference>
<protein>
    <recommendedName>
        <fullName evidence="8">Glucosyl-3-phosphoglycerate synthase</fullName>
        <ecNumber evidence="7">2.4.1.266</ecNumber>
    </recommendedName>
</protein>